<protein>
    <recommendedName>
        <fullName evidence="6">Cora-domain-containing protein</fullName>
    </recommendedName>
</protein>
<dbReference type="Proteomes" id="UP000240883">
    <property type="component" value="Unassembled WGS sequence"/>
</dbReference>
<dbReference type="Gene3D" id="1.20.58.340">
    <property type="entry name" value="Magnesium transport protein CorA, transmembrane region"/>
    <property type="match status" value="1"/>
</dbReference>
<evidence type="ECO:0000256" key="1">
    <source>
        <dbReference type="SAM" id="MobiDB-lite"/>
    </source>
</evidence>
<dbReference type="OrthoDB" id="2830640at2759"/>
<keyword evidence="3" id="KW-0732">Signal</keyword>
<feature type="transmembrane region" description="Helical" evidence="2">
    <location>
        <begin position="422"/>
        <end position="445"/>
    </location>
</feature>
<dbReference type="EMBL" id="KZ678139">
    <property type="protein sequence ID" value="PSN63841.1"/>
    <property type="molecule type" value="Genomic_DNA"/>
</dbReference>
<dbReference type="STRING" id="1448308.A0A2T2NEH3"/>
<evidence type="ECO:0000256" key="2">
    <source>
        <dbReference type="SAM" id="Phobius"/>
    </source>
</evidence>
<keyword evidence="2" id="KW-1133">Transmembrane helix</keyword>
<dbReference type="AlphaFoldDB" id="A0A2T2NEH3"/>
<feature type="region of interest" description="Disordered" evidence="1">
    <location>
        <begin position="124"/>
        <end position="145"/>
    </location>
</feature>
<name>A0A2T2NEH3_CORCC</name>
<proteinExistence type="predicted"/>
<accession>A0A2T2NEH3</accession>
<gene>
    <name evidence="4" type="ORF">BS50DRAFT_637191</name>
</gene>
<organism evidence="4 5">
    <name type="scientific">Corynespora cassiicola Philippines</name>
    <dbReference type="NCBI Taxonomy" id="1448308"/>
    <lineage>
        <taxon>Eukaryota</taxon>
        <taxon>Fungi</taxon>
        <taxon>Dikarya</taxon>
        <taxon>Ascomycota</taxon>
        <taxon>Pezizomycotina</taxon>
        <taxon>Dothideomycetes</taxon>
        <taxon>Pleosporomycetidae</taxon>
        <taxon>Pleosporales</taxon>
        <taxon>Corynesporascaceae</taxon>
        <taxon>Corynespora</taxon>
    </lineage>
</organism>
<feature type="compositionally biased region" description="Low complexity" evidence="1">
    <location>
        <begin position="129"/>
        <end position="139"/>
    </location>
</feature>
<feature type="transmembrane region" description="Helical" evidence="2">
    <location>
        <begin position="477"/>
        <end position="498"/>
    </location>
</feature>
<evidence type="ECO:0000313" key="4">
    <source>
        <dbReference type="EMBL" id="PSN63841.1"/>
    </source>
</evidence>
<keyword evidence="2" id="KW-0472">Membrane</keyword>
<sequence>MGIVSLKFGIVVSVTSFQSQLVVAHGSAQQGQQPIYRSGHLKEKEITAWVEEARSASGPVESGMRILLCPKATSTGKALSGKLPFSRETYLALSQAWRIPPLFLRAIAQKLSIVTKQAVPRFSPPPASPLVSSPSSPGPKTSFSEIHTHYPERAKSAVSDSASSLLIRGDVDWTWDYTLHLTHDPVNNMTLALIVGLTATEIDLVLSYVSAMVSPSSPCKSLPTNPLLLPVILLDLACDETSALIKLRLKILSRIQQRTGMDRFNSLKTVPIAGERKIGEGEVQEELDLDVIMLRLTCLSDWVAAQKGFIGIQTRVVGVVADWMAHLQDGEKQRIHGGGNLRDEEDVLEERLGFIKECLQAAEAKCEYLTSSIGAQVQTIYTLIAQKDSRLNHSAASASCQLASDSRRIAILTRRDSTDMRIIAAVTLIFLPGTFVATLFSTGLFDWGYGSPTPNATDDEGSENGGEDGGGIVSSYIWVYFMLTGALTCVVLGAWMLFSKYQERRMKKWFGVDVEEGGPVLEASVRRDSEKTLVERRGRLRGRWSFWQEWGKNETVNHAGGKVGDLKSV</sequence>
<evidence type="ECO:0000313" key="5">
    <source>
        <dbReference type="Proteomes" id="UP000240883"/>
    </source>
</evidence>
<feature type="signal peptide" evidence="3">
    <location>
        <begin position="1"/>
        <end position="24"/>
    </location>
</feature>
<evidence type="ECO:0008006" key="6">
    <source>
        <dbReference type="Google" id="ProtNLM"/>
    </source>
</evidence>
<reference evidence="4 5" key="1">
    <citation type="journal article" date="2018" name="Front. Microbiol.">
        <title>Genome-Wide Analysis of Corynespora cassiicola Leaf Fall Disease Putative Effectors.</title>
        <authorList>
            <person name="Lopez D."/>
            <person name="Ribeiro S."/>
            <person name="Label P."/>
            <person name="Fumanal B."/>
            <person name="Venisse J.S."/>
            <person name="Kohler A."/>
            <person name="de Oliveira R.R."/>
            <person name="Labutti K."/>
            <person name="Lipzen A."/>
            <person name="Lail K."/>
            <person name="Bauer D."/>
            <person name="Ohm R.A."/>
            <person name="Barry K.W."/>
            <person name="Spatafora J."/>
            <person name="Grigoriev I.V."/>
            <person name="Martin F.M."/>
            <person name="Pujade-Renaud V."/>
        </authorList>
    </citation>
    <scope>NUCLEOTIDE SEQUENCE [LARGE SCALE GENOMIC DNA]</scope>
    <source>
        <strain evidence="4 5">Philippines</strain>
    </source>
</reference>
<keyword evidence="5" id="KW-1185">Reference proteome</keyword>
<evidence type="ECO:0000256" key="3">
    <source>
        <dbReference type="SAM" id="SignalP"/>
    </source>
</evidence>
<feature type="chain" id="PRO_5015717743" description="Cora-domain-containing protein" evidence="3">
    <location>
        <begin position="25"/>
        <end position="569"/>
    </location>
</feature>
<keyword evidence="2" id="KW-0812">Transmembrane</keyword>